<sequence>MKHNLYILFLLLVAANTSVAQKKKNLQVLVYGSGILAFSAAVQSAQSSVPTVWVVDSEALVPQFSERAVEVENADGTDGGIWLDLLMDMALSKTRSDSLADVVKHDMSPRLFQNAMERIINKQQYLQIIRGRSIENLKKGKKNWQVTLNDKQKLDVMCLVDASDDQPLWALSGLTGELQATAPLSAKDLSLVQQRTLVASGGADSIYAVQLKHLLAGQMENLFTLRGVQGIFGDRLEDAPLRSSVGQALGACAAYLAFFKQTADKIDVRKVQMELLTYGARILPYQDVKIEDNNFLAVQKTGLAGILQGENNGSQYRLGKDAKVRFDEIEPIFDQLYSRSQLWFLDNKGEFLRWKDFLSLIKFVGLRGDEVERQMEKDWSTKLKFDGAYDPEGLVQRYEFMVVLDRYATPFVKAVNQQGQFVQ</sequence>
<feature type="chain" id="PRO_5024298190" description="FAD dependent oxidoreductase" evidence="1">
    <location>
        <begin position="21"/>
        <end position="423"/>
    </location>
</feature>
<evidence type="ECO:0000313" key="3">
    <source>
        <dbReference type="Proteomes" id="UP000325105"/>
    </source>
</evidence>
<evidence type="ECO:0000313" key="2">
    <source>
        <dbReference type="EMBL" id="TYP90153.1"/>
    </source>
</evidence>
<dbReference type="AlphaFoldDB" id="A0A5S5D2A2"/>
<keyword evidence="3" id="KW-1185">Reference proteome</keyword>
<dbReference type="Proteomes" id="UP000325105">
    <property type="component" value="Unassembled WGS sequence"/>
</dbReference>
<dbReference type="InterPro" id="IPR036188">
    <property type="entry name" value="FAD/NAD-bd_sf"/>
</dbReference>
<proteinExistence type="predicted"/>
<reference evidence="2 3" key="1">
    <citation type="submission" date="2019-07" db="EMBL/GenBank/DDBJ databases">
        <title>Genomic Encyclopedia of Archaeal and Bacterial Type Strains, Phase II (KMG-II): from individual species to whole genera.</title>
        <authorList>
            <person name="Goeker M."/>
        </authorList>
    </citation>
    <scope>NUCLEOTIDE SEQUENCE [LARGE SCALE GENOMIC DNA]</scope>
    <source>
        <strain evidence="2 3">DSM 18850</strain>
    </source>
</reference>
<feature type="signal peptide" evidence="1">
    <location>
        <begin position="1"/>
        <end position="20"/>
    </location>
</feature>
<accession>A0A5S5D2A2</accession>
<dbReference type="EMBL" id="VNHX01000025">
    <property type="protein sequence ID" value="TYP90153.1"/>
    <property type="molecule type" value="Genomic_DNA"/>
</dbReference>
<gene>
    <name evidence="2" type="ORF">BC792_12530</name>
</gene>
<protein>
    <recommendedName>
        <fullName evidence="4">FAD dependent oxidoreductase</fullName>
    </recommendedName>
</protein>
<organism evidence="2 3">
    <name type="scientific">Sphingobacterium allocomposti</name>
    <dbReference type="NCBI Taxonomy" id="415956"/>
    <lineage>
        <taxon>Bacteria</taxon>
        <taxon>Pseudomonadati</taxon>
        <taxon>Bacteroidota</taxon>
        <taxon>Sphingobacteriia</taxon>
        <taxon>Sphingobacteriales</taxon>
        <taxon>Sphingobacteriaceae</taxon>
        <taxon>Sphingobacterium</taxon>
    </lineage>
</organism>
<evidence type="ECO:0000256" key="1">
    <source>
        <dbReference type="SAM" id="SignalP"/>
    </source>
</evidence>
<dbReference type="RefSeq" id="WP_211357559.1">
    <property type="nucleotide sequence ID" value="NZ_VNHX01000025.1"/>
</dbReference>
<evidence type="ECO:0008006" key="4">
    <source>
        <dbReference type="Google" id="ProtNLM"/>
    </source>
</evidence>
<dbReference type="Gene3D" id="3.50.50.60">
    <property type="entry name" value="FAD/NAD(P)-binding domain"/>
    <property type="match status" value="1"/>
</dbReference>
<name>A0A5S5D2A2_9SPHI</name>
<keyword evidence="1" id="KW-0732">Signal</keyword>
<comment type="caution">
    <text evidence="2">The sequence shown here is derived from an EMBL/GenBank/DDBJ whole genome shotgun (WGS) entry which is preliminary data.</text>
</comment>